<dbReference type="InterPro" id="IPR050728">
    <property type="entry name" value="Zinc_Metalloprotease_M4"/>
</dbReference>
<evidence type="ECO:0000256" key="6">
    <source>
        <dbReference type="ARBA" id="ARBA00022833"/>
    </source>
</evidence>
<keyword evidence="5" id="KW-0378">Hydrolase</keyword>
<evidence type="ECO:0000259" key="10">
    <source>
        <dbReference type="Pfam" id="PF02868"/>
    </source>
</evidence>
<dbReference type="PANTHER" id="PTHR33794">
    <property type="entry name" value="BACILLOLYSIN"/>
    <property type="match status" value="1"/>
</dbReference>
<dbReference type="Pfam" id="PF02868">
    <property type="entry name" value="Peptidase_M4_C"/>
    <property type="match status" value="1"/>
</dbReference>
<reference evidence="13 14" key="1">
    <citation type="submission" date="2018-08" db="EMBL/GenBank/DDBJ databases">
        <title>Genomic Encyclopedia of Archaeal and Bacterial Type Strains, Phase II (KMG-II): from individual species to whole genera.</title>
        <authorList>
            <person name="Goeker M."/>
        </authorList>
    </citation>
    <scope>NUCLEOTIDE SEQUENCE [LARGE SCALE GENOMIC DNA]</scope>
    <source>
        <strain evidence="13 14">DSM 2261</strain>
    </source>
</reference>
<dbReference type="Pfam" id="PF01447">
    <property type="entry name" value="Peptidase_M4"/>
    <property type="match status" value="1"/>
</dbReference>
<dbReference type="PANTHER" id="PTHR33794:SF1">
    <property type="entry name" value="BACILLOLYSIN"/>
    <property type="match status" value="1"/>
</dbReference>
<keyword evidence="14" id="KW-1185">Reference proteome</keyword>
<dbReference type="InterPro" id="IPR023612">
    <property type="entry name" value="Peptidase_M4"/>
</dbReference>
<dbReference type="CDD" id="cd09597">
    <property type="entry name" value="M4_TLP"/>
    <property type="match status" value="1"/>
</dbReference>
<feature type="domain" description="Peptidase M4" evidence="9">
    <location>
        <begin position="248"/>
        <end position="357"/>
    </location>
</feature>
<comment type="caution">
    <text evidence="13">The sequence shown here is derived from an EMBL/GenBank/DDBJ whole genome shotgun (WGS) entry which is preliminary data.</text>
</comment>
<dbReference type="InterPro" id="IPR007280">
    <property type="entry name" value="Peptidase_C_arc/bac"/>
</dbReference>
<feature type="domain" description="Peptidase M4 C-terminal" evidence="10">
    <location>
        <begin position="360"/>
        <end position="531"/>
    </location>
</feature>
<dbReference type="EMBL" id="QUMU01000023">
    <property type="protein sequence ID" value="REG19088.1"/>
    <property type="molecule type" value="Genomic_DNA"/>
</dbReference>
<gene>
    <name evidence="13" type="ORF">ATI61_12338</name>
</gene>
<dbReference type="InterPro" id="IPR001570">
    <property type="entry name" value="Peptidase_M4_C_domain"/>
</dbReference>
<dbReference type="SUPFAM" id="SSF89260">
    <property type="entry name" value="Collagen-binding domain"/>
    <property type="match status" value="1"/>
</dbReference>
<dbReference type="SUPFAM" id="SSF55486">
    <property type="entry name" value="Metalloproteases ('zincins'), catalytic domain"/>
    <property type="match status" value="1"/>
</dbReference>
<accession>A0ABX9JL02</accession>
<dbReference type="Gene3D" id="3.10.450.490">
    <property type="match status" value="1"/>
</dbReference>
<evidence type="ECO:0000313" key="13">
    <source>
        <dbReference type="EMBL" id="REG19088.1"/>
    </source>
</evidence>
<dbReference type="Pfam" id="PF07504">
    <property type="entry name" value="FTP"/>
    <property type="match status" value="1"/>
</dbReference>
<feature type="chain" id="PRO_5047546490" evidence="8">
    <location>
        <begin position="20"/>
        <end position="758"/>
    </location>
</feature>
<evidence type="ECO:0000256" key="2">
    <source>
        <dbReference type="ARBA" id="ARBA00022670"/>
    </source>
</evidence>
<dbReference type="Gene3D" id="3.10.170.10">
    <property type="match status" value="1"/>
</dbReference>
<evidence type="ECO:0000259" key="9">
    <source>
        <dbReference type="Pfam" id="PF01447"/>
    </source>
</evidence>
<dbReference type="Proteomes" id="UP000256345">
    <property type="component" value="Unassembled WGS sequence"/>
</dbReference>
<dbReference type="GO" id="GO:0008237">
    <property type="term" value="F:metallopeptidase activity"/>
    <property type="evidence" value="ECO:0007669"/>
    <property type="project" value="UniProtKB-KW"/>
</dbReference>
<feature type="signal peptide" evidence="8">
    <location>
        <begin position="1"/>
        <end position="19"/>
    </location>
</feature>
<keyword evidence="3" id="KW-0479">Metal-binding</keyword>
<keyword evidence="4 8" id="KW-0732">Signal</keyword>
<feature type="domain" description="Peptidase C-terminal archaeal/bacterial" evidence="11">
    <location>
        <begin position="567"/>
        <end position="634"/>
    </location>
</feature>
<evidence type="ECO:0000259" key="12">
    <source>
        <dbReference type="Pfam" id="PF07504"/>
    </source>
</evidence>
<dbReference type="Gene3D" id="1.10.390.10">
    <property type="entry name" value="Neutral Protease Domain 2"/>
    <property type="match status" value="1"/>
</dbReference>
<evidence type="ECO:0000313" key="14">
    <source>
        <dbReference type="Proteomes" id="UP000256345"/>
    </source>
</evidence>
<evidence type="ECO:0000256" key="7">
    <source>
        <dbReference type="ARBA" id="ARBA00023049"/>
    </source>
</evidence>
<dbReference type="RefSeq" id="WP_047860518.1">
    <property type="nucleotide sequence ID" value="NZ_CP011509.1"/>
</dbReference>
<name>A0ABX9JL02_9BACT</name>
<dbReference type="Pfam" id="PF04151">
    <property type="entry name" value="PPC"/>
    <property type="match status" value="2"/>
</dbReference>
<keyword evidence="2" id="KW-0645">Protease</keyword>
<dbReference type="InterPro" id="IPR027268">
    <property type="entry name" value="Peptidase_M4/M1_CTD_sf"/>
</dbReference>
<proteinExistence type="inferred from homology"/>
<evidence type="ECO:0000256" key="3">
    <source>
        <dbReference type="ARBA" id="ARBA00022723"/>
    </source>
</evidence>
<dbReference type="InterPro" id="IPR011096">
    <property type="entry name" value="FTP_domain"/>
</dbReference>
<evidence type="ECO:0000259" key="11">
    <source>
        <dbReference type="Pfam" id="PF04151"/>
    </source>
</evidence>
<protein>
    <submittedName>
        <fullName evidence="13">Zn-dependent metalloprotease</fullName>
    </submittedName>
</protein>
<keyword evidence="7 13" id="KW-0482">Metalloprotease</keyword>
<evidence type="ECO:0000256" key="1">
    <source>
        <dbReference type="ARBA" id="ARBA00009388"/>
    </source>
</evidence>
<sequence>MVRNRILAALLALPLAACAVEGSDESLKENTGDVDTLGSSDVKAALSAIPGAQVLGTHEDGVVPFMVRGDFGSAGQSLRGLAPRDASSRVGDALQRIAPVFRLRATDLVVKRVSVDEQGHTHIRYGQTKNGLPVVGGELIVHVDHEGRIYAANGSARDGELVASTARISGEAARVAALDSTSGRALASEGEARLVYVRSEKDSRLKLAYEVVVTGEGAELPIRDHVFVNALTGGVELVTTDIHAAQNRAVYSANNGTSLPGTLKRSEGGAATGDTHVDDNYGHLGTTYQCYFQNFGRDSYNNAGAQLKSTVHYSTSYTNAFWNGTQMVYGDSNGVDAAPLGKSLDVTVHELTHAVTSSESNLTYSNESGALNEGLSDIFGAYCESWNRGWVVDAAVWMVGDDVWTPNTPGDALRYMANPTQDGSSKDYYPTRYTGTSDNGGVHWNSGIANLAFKLLSTGGTHPRNVTTTNVTGIGIQKAGAIFYKANVDLMTASTTFAQAKTYTEQAAELLYGTGAAEKASVTQAWEAVGVGGGTTPPPPTCTAPVALSNGVTVTGIAADTNAWSCTYTLAVPAGSSNLAFNLSGGTGDGDMYVKFGSEPTTSAYDCRPYAGGNTETCTFAAPSAGTYYVKIYGYSAASGMSLKGSYTAGSGGGNVLTSGVESAQYSGASAAWNCFTLNVPAGKTSVVFNQTGKTGTTGDADLYVRFGAQPTLSSYNCRPYLNGNTESCTINAPSAGTWYACSYGYSAYTAVTMKGTY</sequence>
<keyword evidence="6" id="KW-0862">Zinc</keyword>
<evidence type="ECO:0000256" key="4">
    <source>
        <dbReference type="ARBA" id="ARBA00022729"/>
    </source>
</evidence>
<feature type="domain" description="FTP" evidence="12">
    <location>
        <begin position="107"/>
        <end position="155"/>
    </location>
</feature>
<dbReference type="PRINTS" id="PR00730">
    <property type="entry name" value="THERMOLYSIN"/>
</dbReference>
<evidence type="ECO:0000256" key="8">
    <source>
        <dbReference type="SAM" id="SignalP"/>
    </source>
</evidence>
<dbReference type="Gene3D" id="2.60.120.380">
    <property type="match status" value="2"/>
</dbReference>
<evidence type="ECO:0000256" key="5">
    <source>
        <dbReference type="ARBA" id="ARBA00022801"/>
    </source>
</evidence>
<organism evidence="13 14">
    <name type="scientific">Archangium gephyra</name>
    <dbReference type="NCBI Taxonomy" id="48"/>
    <lineage>
        <taxon>Bacteria</taxon>
        <taxon>Pseudomonadati</taxon>
        <taxon>Myxococcota</taxon>
        <taxon>Myxococcia</taxon>
        <taxon>Myxococcales</taxon>
        <taxon>Cystobacterineae</taxon>
        <taxon>Archangiaceae</taxon>
        <taxon>Archangium</taxon>
    </lineage>
</organism>
<dbReference type="InterPro" id="IPR013856">
    <property type="entry name" value="Peptidase_M4_domain"/>
</dbReference>
<feature type="domain" description="Peptidase C-terminal archaeal/bacterial" evidence="11">
    <location>
        <begin position="674"/>
        <end position="741"/>
    </location>
</feature>
<comment type="similarity">
    <text evidence="1">Belongs to the peptidase M4 family.</text>
</comment>